<dbReference type="STRING" id="1802391.A3D72_02210"/>
<gene>
    <name evidence="2" type="ORF">A3D72_02210</name>
</gene>
<organism evidence="2 3">
    <name type="scientific">Candidatus Uhrbacteria bacterium RIFCSPHIGHO2_02_FULL_57_19</name>
    <dbReference type="NCBI Taxonomy" id="1802391"/>
    <lineage>
        <taxon>Bacteria</taxon>
        <taxon>Candidatus Uhriibacteriota</taxon>
    </lineage>
</organism>
<comment type="caution">
    <text evidence="2">The sequence shown here is derived from an EMBL/GenBank/DDBJ whole genome shotgun (WGS) entry which is preliminary data.</text>
</comment>
<evidence type="ECO:0000259" key="1">
    <source>
        <dbReference type="Pfam" id="PF05239"/>
    </source>
</evidence>
<evidence type="ECO:0000313" key="3">
    <source>
        <dbReference type="Proteomes" id="UP000176303"/>
    </source>
</evidence>
<dbReference type="Gene3D" id="2.30.30.240">
    <property type="entry name" value="PRC-barrel domain"/>
    <property type="match status" value="1"/>
</dbReference>
<feature type="domain" description="PRC-barrel" evidence="1">
    <location>
        <begin position="3"/>
        <end position="70"/>
    </location>
</feature>
<dbReference type="Proteomes" id="UP000176303">
    <property type="component" value="Unassembled WGS sequence"/>
</dbReference>
<evidence type="ECO:0000313" key="2">
    <source>
        <dbReference type="EMBL" id="OGL72852.1"/>
    </source>
</evidence>
<sequence length="98" mass="10613">MRIEYRTLSKLPVVTESGDRFGSVVDLELDADAHAVSAYLVRQGMFGVPLRVSPTQVVSITAERMTVKDTAVPVASRKKIATARTAATIEPIATRGRN</sequence>
<dbReference type="EMBL" id="MGDZ01000048">
    <property type="protein sequence ID" value="OGL72852.1"/>
    <property type="molecule type" value="Genomic_DNA"/>
</dbReference>
<accession>A0A1F7U3N0</accession>
<dbReference type="InterPro" id="IPR011033">
    <property type="entry name" value="PRC_barrel-like_sf"/>
</dbReference>
<dbReference type="InterPro" id="IPR027275">
    <property type="entry name" value="PRC-brl_dom"/>
</dbReference>
<name>A0A1F7U3N0_9BACT</name>
<reference evidence="2 3" key="1">
    <citation type="journal article" date="2016" name="Nat. Commun.">
        <title>Thousands of microbial genomes shed light on interconnected biogeochemical processes in an aquifer system.</title>
        <authorList>
            <person name="Anantharaman K."/>
            <person name="Brown C.T."/>
            <person name="Hug L.A."/>
            <person name="Sharon I."/>
            <person name="Castelle C.J."/>
            <person name="Probst A.J."/>
            <person name="Thomas B.C."/>
            <person name="Singh A."/>
            <person name="Wilkins M.J."/>
            <person name="Karaoz U."/>
            <person name="Brodie E.L."/>
            <person name="Williams K.H."/>
            <person name="Hubbard S.S."/>
            <person name="Banfield J.F."/>
        </authorList>
    </citation>
    <scope>NUCLEOTIDE SEQUENCE [LARGE SCALE GENOMIC DNA]</scope>
</reference>
<dbReference type="SUPFAM" id="SSF50346">
    <property type="entry name" value="PRC-barrel domain"/>
    <property type="match status" value="1"/>
</dbReference>
<dbReference type="AlphaFoldDB" id="A0A1F7U3N0"/>
<dbReference type="Pfam" id="PF05239">
    <property type="entry name" value="PRC"/>
    <property type="match status" value="1"/>
</dbReference>
<proteinExistence type="predicted"/>
<protein>
    <recommendedName>
        <fullName evidence="1">PRC-barrel domain-containing protein</fullName>
    </recommendedName>
</protein>